<evidence type="ECO:0000256" key="1">
    <source>
        <dbReference type="ARBA" id="ARBA00004141"/>
    </source>
</evidence>
<evidence type="ECO:0000256" key="6">
    <source>
        <dbReference type="SAM" id="Phobius"/>
    </source>
</evidence>
<organism evidence="7 8">
    <name type="scientific">Zoogloea oleivorans</name>
    <dbReference type="NCBI Taxonomy" id="1552750"/>
    <lineage>
        <taxon>Bacteria</taxon>
        <taxon>Pseudomonadati</taxon>
        <taxon>Pseudomonadota</taxon>
        <taxon>Betaproteobacteria</taxon>
        <taxon>Rhodocyclales</taxon>
        <taxon>Zoogloeaceae</taxon>
        <taxon>Zoogloea</taxon>
    </lineage>
</organism>
<dbReference type="Pfam" id="PF02361">
    <property type="entry name" value="CbiQ"/>
    <property type="match status" value="1"/>
</dbReference>
<dbReference type="Proteomes" id="UP000389128">
    <property type="component" value="Unassembled WGS sequence"/>
</dbReference>
<dbReference type="EMBL" id="SDKK01000006">
    <property type="protein sequence ID" value="TYC60006.1"/>
    <property type="molecule type" value="Genomic_DNA"/>
</dbReference>
<evidence type="ECO:0000256" key="2">
    <source>
        <dbReference type="ARBA" id="ARBA00008564"/>
    </source>
</evidence>
<comment type="caution">
    <text evidence="7">The sequence shown here is derived from an EMBL/GenBank/DDBJ whole genome shotgun (WGS) entry which is preliminary data.</text>
</comment>
<evidence type="ECO:0000313" key="7">
    <source>
        <dbReference type="EMBL" id="TYC60006.1"/>
    </source>
</evidence>
<protein>
    <recommendedName>
        <fullName evidence="9">Energy-coupling factor transporter transmembrane protein EcfT</fullName>
    </recommendedName>
</protein>
<gene>
    <name evidence="7" type="ORF">ETQ85_08265</name>
</gene>
<keyword evidence="8" id="KW-1185">Reference proteome</keyword>
<sequence length="198" mass="21487">MHPATRLVAWAAVVVFVQLARGPILWGLGFVVMAASALLARRRAWRLVRRIRVLLLVLLILFAFFTPGEALLPFLGGVSPTREGGVLAVLHCTQLLVVVLLVALLLELTDERSLVSGLMSLARPFAVTGLSVERMAVRMLLVFRYVEAPPPGGWRALLVGPDDDESSGALSVVFVPLRWWDVLAACGFLVLMVLGAVL</sequence>
<evidence type="ECO:0000256" key="3">
    <source>
        <dbReference type="ARBA" id="ARBA00022692"/>
    </source>
</evidence>
<keyword evidence="3 6" id="KW-0812">Transmembrane</keyword>
<evidence type="ECO:0008006" key="9">
    <source>
        <dbReference type="Google" id="ProtNLM"/>
    </source>
</evidence>
<name>A0A6C2D1X6_9RHOO</name>
<feature type="transmembrane region" description="Helical" evidence="6">
    <location>
        <begin position="113"/>
        <end position="132"/>
    </location>
</feature>
<dbReference type="GO" id="GO:0005886">
    <property type="term" value="C:plasma membrane"/>
    <property type="evidence" value="ECO:0007669"/>
    <property type="project" value="UniProtKB-ARBA"/>
</dbReference>
<evidence type="ECO:0000256" key="4">
    <source>
        <dbReference type="ARBA" id="ARBA00022989"/>
    </source>
</evidence>
<keyword evidence="5 6" id="KW-0472">Membrane</keyword>
<feature type="transmembrane region" description="Helical" evidence="6">
    <location>
        <begin position="86"/>
        <end position="106"/>
    </location>
</feature>
<dbReference type="OrthoDB" id="9180157at2"/>
<feature type="transmembrane region" description="Helical" evidence="6">
    <location>
        <begin position="177"/>
        <end position="197"/>
    </location>
</feature>
<dbReference type="AlphaFoldDB" id="A0A6C2D1X6"/>
<reference evidence="7 8" key="1">
    <citation type="submission" date="2019-01" db="EMBL/GenBank/DDBJ databases">
        <title>Zoogloea oleivorans genome sequencing and assembly.</title>
        <authorList>
            <person name="Tancsics A."/>
            <person name="Farkas M."/>
            <person name="Kriszt B."/>
            <person name="Maroti G."/>
            <person name="Horvath B."/>
        </authorList>
    </citation>
    <scope>NUCLEOTIDE SEQUENCE [LARGE SCALE GENOMIC DNA]</scope>
    <source>
        <strain evidence="7 8">Buc</strain>
    </source>
</reference>
<keyword evidence="4 6" id="KW-1133">Transmembrane helix</keyword>
<evidence type="ECO:0000256" key="5">
    <source>
        <dbReference type="ARBA" id="ARBA00023136"/>
    </source>
</evidence>
<evidence type="ECO:0000313" key="8">
    <source>
        <dbReference type="Proteomes" id="UP000389128"/>
    </source>
</evidence>
<accession>A0A6C2D1X6</accession>
<comment type="similarity">
    <text evidence="2">Belongs to the CbiQ family.</text>
</comment>
<proteinExistence type="inferred from homology"/>
<comment type="subcellular location">
    <subcellularLocation>
        <location evidence="1">Membrane</location>
        <topology evidence="1">Multi-pass membrane protein</topology>
    </subcellularLocation>
</comment>
<feature type="transmembrane region" description="Helical" evidence="6">
    <location>
        <begin position="53"/>
        <end position="74"/>
    </location>
</feature>
<dbReference type="RefSeq" id="WP_148578564.1">
    <property type="nucleotide sequence ID" value="NZ_JAVEUW010000002.1"/>
</dbReference>
<dbReference type="InterPro" id="IPR003339">
    <property type="entry name" value="ABC/ECF_trnsptr_transmembrane"/>
</dbReference>